<feature type="region of interest" description="Disordered" evidence="5">
    <location>
        <begin position="292"/>
        <end position="335"/>
    </location>
</feature>
<evidence type="ECO:0000256" key="3">
    <source>
        <dbReference type="ARBA" id="ARBA00023128"/>
    </source>
</evidence>
<evidence type="ECO:0000256" key="4">
    <source>
        <dbReference type="ARBA" id="ARBA00023274"/>
    </source>
</evidence>
<keyword evidence="4" id="KW-0687">Ribonucleoprotein</keyword>
<dbReference type="Proteomes" id="UP000887566">
    <property type="component" value="Unplaced"/>
</dbReference>
<organism evidence="6 7">
    <name type="scientific">Plectus sambesii</name>
    <dbReference type="NCBI Taxonomy" id="2011161"/>
    <lineage>
        <taxon>Eukaryota</taxon>
        <taxon>Metazoa</taxon>
        <taxon>Ecdysozoa</taxon>
        <taxon>Nematoda</taxon>
        <taxon>Chromadorea</taxon>
        <taxon>Plectida</taxon>
        <taxon>Plectina</taxon>
        <taxon>Plectoidea</taxon>
        <taxon>Plectidae</taxon>
        <taxon>Plectus</taxon>
    </lineage>
</organism>
<sequence>MLIATRHSLLSARVRTAPCCSCSSKAGDKKGREVKYPPITPPYYRKARPASQGFNILQKEFPNVGDRTGDGPRLHDYKVMGEMAAALPTVTEKVDFVSPYERPWKKFERTWHRTFHPSLVVPRKAWAVEPVTRGYDTLHFYEFITKTKTQKGVDAWHKDLHPPTTLFEKKLKETLLCKLRSQSTATSADRVAFSNVFLQHLLEDALHSVTSDHLQKARVSYAPRCESFWVRGGFKDVCGYDSRFTDEDREKYGRSRPRRFTGDDRRRLGELAFVCRDSFAAQIRSTNPLRPLIKINDEPDSSLTRRNAALTTKESAEENDATEDKLSDEVDEKRSDLATYSPKAMGMWPDEEPLWMAPGYEMDSGEQHRFGLVGLRDASAIEERCSYWGVADDEADADVKNEMYIAMAVSSLFSWLNGQAHALGFTQYNDLTYPLVSQLILSDGKKFFFAVGQLNTLAININAGGFVNNRWNRCWFDGPYDLYDSMDEEGRFWQKDGETEGLNQEVLSRILKMLLLVPTPDRELVDRDLTPFIPKRVEQDDRDSDVFNVFKGKA</sequence>
<reference evidence="7" key="1">
    <citation type="submission" date="2022-11" db="UniProtKB">
        <authorList>
            <consortium name="WormBaseParasite"/>
        </authorList>
    </citation>
    <scope>IDENTIFICATION</scope>
</reference>
<dbReference type="GO" id="GO:0005762">
    <property type="term" value="C:mitochondrial large ribosomal subunit"/>
    <property type="evidence" value="ECO:0007669"/>
    <property type="project" value="TreeGrafter"/>
</dbReference>
<feature type="compositionally biased region" description="Polar residues" evidence="5">
    <location>
        <begin position="301"/>
        <end position="313"/>
    </location>
</feature>
<name>A0A914W6Z8_9BILA</name>
<keyword evidence="2" id="KW-0689">Ribosomal protein</keyword>
<comment type="subcellular location">
    <subcellularLocation>
        <location evidence="1">Mitochondrion</location>
    </subcellularLocation>
</comment>
<proteinExistence type="predicted"/>
<evidence type="ECO:0000256" key="2">
    <source>
        <dbReference type="ARBA" id="ARBA00022980"/>
    </source>
</evidence>
<dbReference type="PANTHER" id="PTHR13014">
    <property type="entry name" value="MITOCHONDRIAL 28S RIBOSOMAL PROTEIN S30/P52 PRO-APOTOTIC PROTEIN"/>
    <property type="match status" value="1"/>
</dbReference>
<dbReference type="Pfam" id="PF07147">
    <property type="entry name" value="PDCD9"/>
    <property type="match status" value="1"/>
</dbReference>
<dbReference type="GO" id="GO:0006412">
    <property type="term" value="P:translation"/>
    <property type="evidence" value="ECO:0007669"/>
    <property type="project" value="InterPro"/>
</dbReference>
<feature type="compositionally biased region" description="Basic and acidic residues" evidence="5">
    <location>
        <begin position="322"/>
        <end position="335"/>
    </location>
</feature>
<keyword evidence="3" id="KW-0496">Mitochondrion</keyword>
<dbReference type="AlphaFoldDB" id="A0A914W6Z8"/>
<evidence type="ECO:0000313" key="6">
    <source>
        <dbReference type="Proteomes" id="UP000887566"/>
    </source>
</evidence>
<dbReference type="WBParaSite" id="PSAMB.scaffold3412size18379.g21386.t1">
    <property type="protein sequence ID" value="PSAMB.scaffold3412size18379.g21386.t1"/>
    <property type="gene ID" value="PSAMB.scaffold3412size18379.g21386"/>
</dbReference>
<keyword evidence="6" id="KW-1185">Reference proteome</keyword>
<dbReference type="PANTHER" id="PTHR13014:SF3">
    <property type="entry name" value="LARGE RIBOSOMAL SUBUNIT PROTEIN ML65"/>
    <property type="match status" value="1"/>
</dbReference>
<dbReference type="GO" id="GO:0003735">
    <property type="term" value="F:structural constituent of ribosome"/>
    <property type="evidence" value="ECO:0007669"/>
    <property type="project" value="InterPro"/>
</dbReference>
<dbReference type="InterPro" id="IPR010793">
    <property type="entry name" value="Ribosomal_mL37/mL65"/>
</dbReference>
<dbReference type="InterPro" id="IPR039982">
    <property type="entry name" value="Ribosomal_mL65"/>
</dbReference>
<protein>
    <submittedName>
        <fullName evidence="7">Uncharacterized protein</fullName>
    </submittedName>
</protein>
<evidence type="ECO:0000256" key="1">
    <source>
        <dbReference type="ARBA" id="ARBA00004173"/>
    </source>
</evidence>
<evidence type="ECO:0000313" key="7">
    <source>
        <dbReference type="WBParaSite" id="PSAMB.scaffold3412size18379.g21386.t1"/>
    </source>
</evidence>
<evidence type="ECO:0000256" key="5">
    <source>
        <dbReference type="SAM" id="MobiDB-lite"/>
    </source>
</evidence>
<accession>A0A914W6Z8</accession>